<evidence type="ECO:0000313" key="2">
    <source>
        <dbReference type="Proteomes" id="UP000606974"/>
    </source>
</evidence>
<dbReference type="Proteomes" id="UP000606974">
    <property type="component" value="Unassembled WGS sequence"/>
</dbReference>
<sequence length="82" mass="8644">MLVGVGGLFESIPIITSPFASTSMLTIAESAHKLYTRKEIPSKWSMIATYTASTHIALTAVPTSPASQISTSIPSYSSAIIL</sequence>
<evidence type="ECO:0000313" key="1">
    <source>
        <dbReference type="EMBL" id="KAF7509312.1"/>
    </source>
</evidence>
<accession>A0A8H7AJW9</accession>
<dbReference type="EMBL" id="JAACFV010000043">
    <property type="protein sequence ID" value="KAF7509312.1"/>
    <property type="molecule type" value="Genomic_DNA"/>
</dbReference>
<keyword evidence="2" id="KW-1185">Reference proteome</keyword>
<organism evidence="1 2">
    <name type="scientific">Endocarpon pusillum</name>
    <dbReference type="NCBI Taxonomy" id="364733"/>
    <lineage>
        <taxon>Eukaryota</taxon>
        <taxon>Fungi</taxon>
        <taxon>Dikarya</taxon>
        <taxon>Ascomycota</taxon>
        <taxon>Pezizomycotina</taxon>
        <taxon>Eurotiomycetes</taxon>
        <taxon>Chaetothyriomycetidae</taxon>
        <taxon>Verrucariales</taxon>
        <taxon>Verrucariaceae</taxon>
        <taxon>Endocarpon</taxon>
    </lineage>
</organism>
<gene>
    <name evidence="1" type="ORF">GJ744_008206</name>
</gene>
<protein>
    <submittedName>
        <fullName evidence="1">Uncharacterized protein</fullName>
    </submittedName>
</protein>
<dbReference type="AlphaFoldDB" id="A0A8H7AJW9"/>
<comment type="caution">
    <text evidence="1">The sequence shown here is derived from an EMBL/GenBank/DDBJ whole genome shotgun (WGS) entry which is preliminary data.</text>
</comment>
<name>A0A8H7AJW9_9EURO</name>
<reference evidence="1" key="1">
    <citation type="submission" date="2020-02" db="EMBL/GenBank/DDBJ databases">
        <authorList>
            <person name="Palmer J.M."/>
        </authorList>
    </citation>
    <scope>NUCLEOTIDE SEQUENCE</scope>
    <source>
        <strain evidence="1">EPUS1.4</strain>
        <tissue evidence="1">Thallus</tissue>
    </source>
</reference>
<proteinExistence type="predicted"/>